<dbReference type="AlphaFoldDB" id="A0A540VMA4"/>
<dbReference type="PANTHER" id="PTHR43230:SF3">
    <property type="entry name" value="ABC-TYPE DIPEPTIDE_OLIGOPEPTIDE TRANSPORT SYSTEM, ATPASE COMPONENT"/>
    <property type="match status" value="1"/>
</dbReference>
<dbReference type="InterPro" id="IPR027417">
    <property type="entry name" value="P-loop_NTPase"/>
</dbReference>
<dbReference type="Pfam" id="PF08352">
    <property type="entry name" value="oligo_HPY"/>
    <property type="match status" value="1"/>
</dbReference>
<gene>
    <name evidence="5" type="ORF">FKZ61_00460</name>
</gene>
<evidence type="ECO:0000256" key="1">
    <source>
        <dbReference type="ARBA" id="ARBA00022448"/>
    </source>
</evidence>
<evidence type="ECO:0000256" key="2">
    <source>
        <dbReference type="ARBA" id="ARBA00022741"/>
    </source>
</evidence>
<comment type="caution">
    <text evidence="5">The sequence shown here is derived from an EMBL/GenBank/DDBJ whole genome shotgun (WGS) entry which is preliminary data.</text>
</comment>
<dbReference type="OrthoDB" id="9806285at2"/>
<organism evidence="5 6">
    <name type="scientific">Litorilinea aerophila</name>
    <dbReference type="NCBI Taxonomy" id="1204385"/>
    <lineage>
        <taxon>Bacteria</taxon>
        <taxon>Bacillati</taxon>
        <taxon>Chloroflexota</taxon>
        <taxon>Caldilineae</taxon>
        <taxon>Caldilineales</taxon>
        <taxon>Caldilineaceae</taxon>
        <taxon>Litorilinea</taxon>
    </lineage>
</organism>
<accession>A0A540VMA4</accession>
<dbReference type="InterPro" id="IPR013563">
    <property type="entry name" value="Oligopep_ABC_C"/>
</dbReference>
<dbReference type="GO" id="GO:0005524">
    <property type="term" value="F:ATP binding"/>
    <property type="evidence" value="ECO:0007669"/>
    <property type="project" value="UniProtKB-KW"/>
</dbReference>
<dbReference type="InterPro" id="IPR017871">
    <property type="entry name" value="ABC_transporter-like_CS"/>
</dbReference>
<evidence type="ECO:0000256" key="3">
    <source>
        <dbReference type="ARBA" id="ARBA00022840"/>
    </source>
</evidence>
<dbReference type="InParanoid" id="A0A540VMA4"/>
<dbReference type="EMBL" id="VIGC01000001">
    <property type="protein sequence ID" value="TQE97887.1"/>
    <property type="molecule type" value="Genomic_DNA"/>
</dbReference>
<dbReference type="RefSeq" id="WP_141608101.1">
    <property type="nucleotide sequence ID" value="NZ_VIGC02000001.1"/>
</dbReference>
<dbReference type="CDD" id="cd03257">
    <property type="entry name" value="ABC_NikE_OppD_transporters"/>
    <property type="match status" value="1"/>
</dbReference>
<dbReference type="PANTHER" id="PTHR43230">
    <property type="entry name" value="ABC-TYPE DIPEPTIDE/OLIGOPEPTIDE TRANSPORT SYSTEM, ATPASE COMPONENT"/>
    <property type="match status" value="1"/>
</dbReference>
<keyword evidence="3 5" id="KW-0067">ATP-binding</keyword>
<sequence length="347" mass="38920">MSTPLLEIRNATKIYGGGFLKQGRVTVALQDFNMTIEESPATITTIAGESGSGKTTLANLVLGFVKLTSGQILYRGVDIGAMNRQQLMAYRREVQAVFQDPYAVYNPFYRVKHVFDLVIKNFKLASNKREARELIEEALNVVGMRGEEVLEKYPHQLSGGQRQRMMVARAYLLKPRLIVADEPVSMVDASLRAMILDIMLRLRDEHGISFLYITHDLSTAYQIGDRIYLLYQGTIAERGDTVQVIENPKHPYVQLLIHSIPVPDPKVKWGGDMDATTIDDEEMRASVLSGCRFYPRCNQRMPRCLEKRPPLYEVGPGGHQAACYLYEDPSSLEVASPVGAQVSHKAP</sequence>
<dbReference type="SUPFAM" id="SSF52540">
    <property type="entry name" value="P-loop containing nucleoside triphosphate hydrolases"/>
    <property type="match status" value="1"/>
</dbReference>
<proteinExistence type="predicted"/>
<dbReference type="Pfam" id="PF00005">
    <property type="entry name" value="ABC_tran"/>
    <property type="match status" value="1"/>
</dbReference>
<dbReference type="InterPro" id="IPR003439">
    <property type="entry name" value="ABC_transporter-like_ATP-bd"/>
</dbReference>
<dbReference type="InterPro" id="IPR003593">
    <property type="entry name" value="AAA+_ATPase"/>
</dbReference>
<keyword evidence="1" id="KW-0813">Transport</keyword>
<reference evidence="5 6" key="1">
    <citation type="submission" date="2019-06" db="EMBL/GenBank/DDBJ databases">
        <title>Genome sequence of Litorilinea aerophila BAA-2444.</title>
        <authorList>
            <person name="Maclea K.S."/>
            <person name="Maurais E.G."/>
            <person name="Iannazzi L.C."/>
        </authorList>
    </citation>
    <scope>NUCLEOTIDE SEQUENCE [LARGE SCALE GENOMIC DNA]</scope>
    <source>
        <strain evidence="5 6">ATCC BAA-2444</strain>
    </source>
</reference>
<evidence type="ECO:0000313" key="6">
    <source>
        <dbReference type="Proteomes" id="UP000317371"/>
    </source>
</evidence>
<dbReference type="NCBIfam" id="TIGR01727">
    <property type="entry name" value="oligo_HPY"/>
    <property type="match status" value="1"/>
</dbReference>
<dbReference type="PROSITE" id="PS50893">
    <property type="entry name" value="ABC_TRANSPORTER_2"/>
    <property type="match status" value="1"/>
</dbReference>
<keyword evidence="2" id="KW-0547">Nucleotide-binding</keyword>
<dbReference type="GO" id="GO:0016887">
    <property type="term" value="F:ATP hydrolysis activity"/>
    <property type="evidence" value="ECO:0007669"/>
    <property type="project" value="InterPro"/>
</dbReference>
<dbReference type="Proteomes" id="UP000317371">
    <property type="component" value="Unassembled WGS sequence"/>
</dbReference>
<protein>
    <submittedName>
        <fullName evidence="5">ABC transporter ATP-binding protein</fullName>
    </submittedName>
</protein>
<evidence type="ECO:0000313" key="5">
    <source>
        <dbReference type="EMBL" id="TQE97887.1"/>
    </source>
</evidence>
<name>A0A540VMA4_9CHLR</name>
<dbReference type="Gene3D" id="3.40.50.300">
    <property type="entry name" value="P-loop containing nucleotide triphosphate hydrolases"/>
    <property type="match status" value="1"/>
</dbReference>
<keyword evidence="6" id="KW-1185">Reference proteome</keyword>
<dbReference type="SMART" id="SM00382">
    <property type="entry name" value="AAA"/>
    <property type="match status" value="1"/>
</dbReference>
<dbReference type="GO" id="GO:0015833">
    <property type="term" value="P:peptide transport"/>
    <property type="evidence" value="ECO:0007669"/>
    <property type="project" value="InterPro"/>
</dbReference>
<dbReference type="PROSITE" id="PS00211">
    <property type="entry name" value="ABC_TRANSPORTER_1"/>
    <property type="match status" value="1"/>
</dbReference>
<evidence type="ECO:0000259" key="4">
    <source>
        <dbReference type="PROSITE" id="PS50893"/>
    </source>
</evidence>
<feature type="domain" description="ABC transporter" evidence="4">
    <location>
        <begin position="6"/>
        <end position="257"/>
    </location>
</feature>